<sequence length="432" mass="49171">MEHRWILARIWTWKDTNKRFGSITLNPFSAPPTAFPCRVVSRYGDEPFFVDLTNYSSRIRGTFGRSQFLDDGLRLRSLGSLNKKASVNMLPSRSPPHDWLVESEPLLFDDEFCQSLIKDLQSIPTPPQSPPGKGGLGRSLSSVDQLELVSELLLEDGDLLHWNWSCDLGDERVKSDVSDDCLWSCAAEKSAEEKMSVLSTSPLLSDIDTEIFAEIVGSTLDCSGAAAACQATTQSEKLIRNSPEFSETSSDYGSLSAAGESSSDSEEEIDVVTVRRCNTFTRSKQHKDDSKREQEQALKRCHLEIQQQHNYAAPRPASPPPPSPSVKRVRGNTRHFTSRHACDLDDDDERRRSHNVMERQRRNELKNCFQRLRDHVPELSYNDKASKVMILKRAKESIRNLETERQELSKTRDRLRHKQENLKARLELLKRL</sequence>
<dbReference type="InterPro" id="IPR050433">
    <property type="entry name" value="Myc_transcription_factors"/>
</dbReference>
<dbReference type="EMBL" id="JAVHJS010000005">
    <property type="protein sequence ID" value="KAK2857705.1"/>
    <property type="molecule type" value="Genomic_DNA"/>
</dbReference>
<keyword evidence="2" id="KW-0238">DNA-binding</keyword>
<dbReference type="GO" id="GO:0002244">
    <property type="term" value="P:hematopoietic progenitor cell differentiation"/>
    <property type="evidence" value="ECO:0007669"/>
    <property type="project" value="UniProtKB-ARBA"/>
</dbReference>
<dbReference type="PROSITE" id="PS50888">
    <property type="entry name" value="BHLH"/>
    <property type="match status" value="1"/>
</dbReference>
<dbReference type="InterPro" id="IPR012682">
    <property type="entry name" value="Tscrpt_reg_Myc_N"/>
</dbReference>
<evidence type="ECO:0000256" key="5">
    <source>
        <dbReference type="SAM" id="Coils"/>
    </source>
</evidence>
<dbReference type="AlphaFoldDB" id="A0AA88NJB0"/>
<comment type="subcellular location">
    <subcellularLocation>
        <location evidence="1">Nucleus</location>
    </subcellularLocation>
</comment>
<accession>A0AA88NJB0</accession>
<protein>
    <recommendedName>
        <fullName evidence="7">BHLH domain-containing protein</fullName>
    </recommendedName>
</protein>
<evidence type="ECO:0000259" key="7">
    <source>
        <dbReference type="PROSITE" id="PS50888"/>
    </source>
</evidence>
<dbReference type="Pfam" id="PF01056">
    <property type="entry name" value="Myc_N"/>
    <property type="match status" value="2"/>
</dbReference>
<dbReference type="GO" id="GO:0003700">
    <property type="term" value="F:DNA-binding transcription factor activity"/>
    <property type="evidence" value="ECO:0007669"/>
    <property type="project" value="InterPro"/>
</dbReference>
<dbReference type="PRINTS" id="PR00044">
    <property type="entry name" value="LEUZIPPRMYC"/>
</dbReference>
<evidence type="ECO:0000256" key="4">
    <source>
        <dbReference type="ARBA" id="ARBA00025872"/>
    </source>
</evidence>
<feature type="region of interest" description="Disordered" evidence="6">
    <location>
        <begin position="239"/>
        <end position="269"/>
    </location>
</feature>
<evidence type="ECO:0000256" key="6">
    <source>
        <dbReference type="SAM" id="MobiDB-lite"/>
    </source>
</evidence>
<dbReference type="Gene3D" id="4.10.280.10">
    <property type="entry name" value="Helix-loop-helix DNA-binding domain"/>
    <property type="match status" value="1"/>
</dbReference>
<dbReference type="InterPro" id="IPR036638">
    <property type="entry name" value="HLH_DNA-bd_sf"/>
</dbReference>
<comment type="subunit">
    <text evidence="4">Efficient DNA binding requires dimerization with another bHLH protein. Binds DNA as a heterodimer with MAX.</text>
</comment>
<dbReference type="SUPFAM" id="SSF47459">
    <property type="entry name" value="HLH, helix-loop-helix DNA-binding domain"/>
    <property type="match status" value="1"/>
</dbReference>
<feature type="domain" description="BHLH" evidence="7">
    <location>
        <begin position="349"/>
        <end position="401"/>
    </location>
</feature>
<dbReference type="GO" id="GO:0003677">
    <property type="term" value="F:DNA binding"/>
    <property type="evidence" value="ECO:0007669"/>
    <property type="project" value="UniProtKB-KW"/>
</dbReference>
<keyword evidence="9" id="KW-1185">Reference proteome</keyword>
<proteinExistence type="predicted"/>
<dbReference type="GO" id="GO:0005634">
    <property type="term" value="C:nucleus"/>
    <property type="evidence" value="ECO:0007669"/>
    <property type="project" value="UniProtKB-SubCell"/>
</dbReference>
<reference evidence="8" key="1">
    <citation type="submission" date="2023-08" db="EMBL/GenBank/DDBJ databases">
        <title>Pelteobagrus vachellii genome.</title>
        <authorList>
            <person name="Liu H."/>
        </authorList>
    </citation>
    <scope>NUCLEOTIDE SEQUENCE</scope>
    <source>
        <strain evidence="8">PRFRI_2022a</strain>
        <tissue evidence="8">Muscle</tissue>
    </source>
</reference>
<feature type="compositionally biased region" description="Low complexity" evidence="6">
    <location>
        <begin position="253"/>
        <end position="262"/>
    </location>
</feature>
<feature type="region of interest" description="Disordered" evidence="6">
    <location>
        <begin position="310"/>
        <end position="348"/>
    </location>
</feature>
<evidence type="ECO:0000256" key="1">
    <source>
        <dbReference type="ARBA" id="ARBA00004123"/>
    </source>
</evidence>
<keyword evidence="5" id="KW-0175">Coiled coil</keyword>
<dbReference type="PANTHER" id="PTHR45851">
    <property type="entry name" value="MYC PROTO-ONCOGENE"/>
    <property type="match status" value="1"/>
</dbReference>
<evidence type="ECO:0000256" key="3">
    <source>
        <dbReference type="ARBA" id="ARBA00023242"/>
    </source>
</evidence>
<organism evidence="8 9">
    <name type="scientific">Tachysurus vachellii</name>
    <name type="common">Darkbarbel catfish</name>
    <name type="synonym">Pelteobagrus vachellii</name>
    <dbReference type="NCBI Taxonomy" id="175792"/>
    <lineage>
        <taxon>Eukaryota</taxon>
        <taxon>Metazoa</taxon>
        <taxon>Chordata</taxon>
        <taxon>Craniata</taxon>
        <taxon>Vertebrata</taxon>
        <taxon>Euteleostomi</taxon>
        <taxon>Actinopterygii</taxon>
        <taxon>Neopterygii</taxon>
        <taxon>Teleostei</taxon>
        <taxon>Ostariophysi</taxon>
        <taxon>Siluriformes</taxon>
        <taxon>Bagridae</taxon>
        <taxon>Tachysurus</taxon>
    </lineage>
</organism>
<feature type="compositionally biased region" description="Basic residues" evidence="6">
    <location>
        <begin position="327"/>
        <end position="338"/>
    </location>
</feature>
<comment type="caution">
    <text evidence="8">The sequence shown here is derived from an EMBL/GenBank/DDBJ whole genome shotgun (WGS) entry which is preliminary data.</text>
</comment>
<evidence type="ECO:0000313" key="8">
    <source>
        <dbReference type="EMBL" id="KAK2857705.1"/>
    </source>
</evidence>
<dbReference type="SMART" id="SM00353">
    <property type="entry name" value="HLH"/>
    <property type="match status" value="1"/>
</dbReference>
<dbReference type="InterPro" id="IPR011598">
    <property type="entry name" value="bHLH_dom"/>
</dbReference>
<dbReference type="InterPro" id="IPR002418">
    <property type="entry name" value="Tscrpt_reg_Myc"/>
</dbReference>
<keyword evidence="3" id="KW-0539">Nucleus</keyword>
<dbReference type="Pfam" id="PF00010">
    <property type="entry name" value="HLH"/>
    <property type="match status" value="1"/>
</dbReference>
<evidence type="ECO:0000256" key="2">
    <source>
        <dbReference type="ARBA" id="ARBA00023125"/>
    </source>
</evidence>
<feature type="compositionally biased region" description="Polar residues" evidence="6">
    <location>
        <begin position="243"/>
        <end position="252"/>
    </location>
</feature>
<feature type="coiled-coil region" evidence="5">
    <location>
        <begin position="391"/>
        <end position="432"/>
    </location>
</feature>
<dbReference type="CDD" id="cd11400">
    <property type="entry name" value="bHLHzip_Myc"/>
    <property type="match status" value="1"/>
</dbReference>
<dbReference type="FunFam" id="4.10.280.10:FF:000019">
    <property type="entry name" value="Myc proto-oncogene protein"/>
    <property type="match status" value="1"/>
</dbReference>
<gene>
    <name evidence="8" type="ORF">Q7C36_005624</name>
</gene>
<dbReference type="GO" id="GO:0046983">
    <property type="term" value="F:protein dimerization activity"/>
    <property type="evidence" value="ECO:0007669"/>
    <property type="project" value="InterPro"/>
</dbReference>
<name>A0AA88NJB0_TACVA</name>
<evidence type="ECO:0000313" key="9">
    <source>
        <dbReference type="Proteomes" id="UP001187315"/>
    </source>
</evidence>
<dbReference type="Proteomes" id="UP001187315">
    <property type="component" value="Unassembled WGS sequence"/>
</dbReference>